<evidence type="ECO:0000313" key="2">
    <source>
        <dbReference type="Proteomes" id="UP001148737"/>
    </source>
</evidence>
<accession>A0ACC1QW79</accession>
<dbReference type="EMBL" id="JANAKD010000382">
    <property type="protein sequence ID" value="KAJ3494398.1"/>
    <property type="molecule type" value="Genomic_DNA"/>
</dbReference>
<comment type="caution">
    <text evidence="1">The sequence shown here is derived from an EMBL/GenBank/DDBJ whole genome shotgun (WGS) entry which is preliminary data.</text>
</comment>
<dbReference type="Proteomes" id="UP001148737">
    <property type="component" value="Unassembled WGS sequence"/>
</dbReference>
<organism evidence="1 2">
    <name type="scientific">Lecanicillium saksenae</name>
    <dbReference type="NCBI Taxonomy" id="468837"/>
    <lineage>
        <taxon>Eukaryota</taxon>
        <taxon>Fungi</taxon>
        <taxon>Dikarya</taxon>
        <taxon>Ascomycota</taxon>
        <taxon>Pezizomycotina</taxon>
        <taxon>Sordariomycetes</taxon>
        <taxon>Hypocreomycetidae</taxon>
        <taxon>Hypocreales</taxon>
        <taxon>Cordycipitaceae</taxon>
        <taxon>Lecanicillium</taxon>
    </lineage>
</organism>
<keyword evidence="2" id="KW-1185">Reference proteome</keyword>
<evidence type="ECO:0000313" key="1">
    <source>
        <dbReference type="EMBL" id="KAJ3494398.1"/>
    </source>
</evidence>
<reference evidence="1" key="1">
    <citation type="submission" date="2022-07" db="EMBL/GenBank/DDBJ databases">
        <title>Genome Sequence of Lecanicillium saksenae.</title>
        <authorList>
            <person name="Buettner E."/>
        </authorList>
    </citation>
    <scope>NUCLEOTIDE SEQUENCE</scope>
    <source>
        <strain evidence="1">VT-O1</strain>
    </source>
</reference>
<name>A0ACC1QW79_9HYPO</name>
<sequence>MAQLDPADYTIAWIAPLYIEARAALLLFDHRHEGSFSVGRGDDYIFQAGDICGHNVILATLPAGQEYGNSSAAALASQVKKFFPNLWFGLLVGVAAGLPNLTRKSPIDIRLGDVLVGIPQGENAGTVAYELGKETAEDGLQLLHHGHILATTETIVRSAIGNIQLDSPDEADSFLRYYRQIQNAQHRDGSFTDPGQENDLYHERNDNGDLNLVLRDRRPSSKRTRVWYGCIGSGDKLMKNALKRNELRDKYNIIGLEMEAAGTMNRIPVGVIRGVCDYGDQHKNKNWQPYAAAMAAAYAKAVLAKITPETMPSTVRPLTQNGMLDVVVGTKRRSGEDICEAATNARSKRPRLERSDPEATMVQPEDVQPGALNDERKKALLDSLMFDQIDSRYETIKRAHAKTCQWLLKTREYLDWLDQGKAQDHHGILWILGNPGAGKSTLMKFLFEKARKTVKSKGNKKVISFFFNARGDDLEKSTSGMFRSLLVQLLDELPGLQNIFNSLGVSVRNGLIPDWSVELLQKLFEKAIQSLGKSTLVCFIDALDECDQEQIREMISFFQDVSELARSEDIAFQLCFSSRFYPLIKIRKGIIQLDLGKQQGHAEDIASYVQSKLDIEPDDFAEQIRTKIIEKASGIFMWVVLVVGILQKEHERGQDHTLLQRLNDIPQKLDELFHDILMRDDRDRHRMLLCIQWMLFAMRPMKPQELHQAILCGLDPTALSWGHIGDFQGEPSERFILDSSKGLADITKSKKSQTVQFIHESVREFFFKGGFNTIWPSLTSNFHGESHEQLKECCSAYIKIAVADFKISALPSPVPTTQAEYFRQSAGQSFPFLDYAVRNVLCHADIAEEHGIHQSDFLQTFNRTHWVKLHTLVEKYQSRLHSPEVSLLYLLAELDAANLIKCCPTGRSAFEREGERYGVPILAAVALNSRRAVWQLLKQEADQEPLTPVLKAICENYDRSKGKRGPGLDFKFSKQRSTLVSAAAAGDETVVAFILARQDSALDLVGSLEDRVAALYMSAKSGKEAIVQLLVEAGVDVNVRVRSVGGNRTTPLHLAAFSGHDGVVQILLNNDAYIEALDGTDHTPLVLATAGGHASTVRILLDGGADMTAVDFESKKLLTLAIELGHRDVVELLLDRGATMSFPSSRESTLLIFAINSSFPDVVQLLLERGAPVHERDFLGWTPIAHAVNVGSWKKTQLLLDQGASADKACFEDRTLLSCAAARGHKELVQLLLDKGATVDLVDAGGRTPLMSAVGGGHEDTAKLLLNRGAVIDLASESHLTPLSYASERGQTTLVQLLLDKGAAVDGSGRYEQMPLIKAIEQGFLNVAMLLLEHGAALDAHGGDDRTLLHTVAARSDAAALIQHLLGFGANIHALDWTDRTPLHYAGRHGCAVNVRRLLESGANIEASDRLGRTPLHLAVACFPSVAPALDPILASVVFHGSNQPLQATHIAKILMGTAVRVLLDSAAAINAVDSHGSTPLHLAMSCTLEPKYRKILIMVLLDYGASLEITDIMGRTPRSLIQILNPELYRWLDDSVTFDGVAYSYHVLMSQL</sequence>
<protein>
    <submittedName>
        <fullName evidence="1">Uncharacterized protein</fullName>
    </submittedName>
</protein>
<gene>
    <name evidence="1" type="ORF">NLG97_g4106</name>
</gene>
<proteinExistence type="predicted"/>